<evidence type="ECO:0000313" key="9">
    <source>
        <dbReference type="EMBL" id="TCL06504.1"/>
    </source>
</evidence>
<comment type="similarity">
    <text evidence="8">Belongs to the AlaE exporter family.</text>
</comment>
<dbReference type="RefSeq" id="WP_132925961.1">
    <property type="nucleotide sequence ID" value="NZ_SJOI01000001.1"/>
</dbReference>
<reference evidence="9 10" key="1">
    <citation type="submission" date="2019-02" db="EMBL/GenBank/DDBJ databases">
        <title>Investigation of anaerobic lignin degradation for improved lignocellulosic biofuels.</title>
        <authorList>
            <person name="Deangelis K."/>
        </authorList>
    </citation>
    <scope>NUCLEOTIDE SEQUENCE [LARGE SCALE GENOMIC DNA]</scope>
    <source>
        <strain evidence="9 10">159R</strain>
    </source>
</reference>
<protein>
    <recommendedName>
        <fullName evidence="8">L-alanine exporter AlaE</fullName>
    </recommendedName>
</protein>
<keyword evidence="2 8" id="KW-1003">Cell membrane</keyword>
<name>A0A4R1NFR3_9GAMM</name>
<evidence type="ECO:0000256" key="8">
    <source>
        <dbReference type="HAMAP-Rule" id="MF_00914"/>
    </source>
</evidence>
<dbReference type="EMBL" id="SJOI01000001">
    <property type="protein sequence ID" value="TCL06504.1"/>
    <property type="molecule type" value="Genomic_DNA"/>
</dbReference>
<keyword evidence="7 8" id="KW-0472">Membrane</keyword>
<evidence type="ECO:0000256" key="6">
    <source>
        <dbReference type="ARBA" id="ARBA00022989"/>
    </source>
</evidence>
<evidence type="ECO:0000256" key="1">
    <source>
        <dbReference type="ARBA" id="ARBA00022448"/>
    </source>
</evidence>
<dbReference type="GO" id="GO:0032973">
    <property type="term" value="P:amino acid export across plasma membrane"/>
    <property type="evidence" value="ECO:0007669"/>
    <property type="project" value="UniProtKB-UniRule"/>
</dbReference>
<comment type="caution">
    <text evidence="8">Lacks conserved residue(s) required for the propagation of feature annotation.</text>
</comment>
<evidence type="ECO:0000256" key="5">
    <source>
        <dbReference type="ARBA" id="ARBA00022970"/>
    </source>
</evidence>
<evidence type="ECO:0000313" key="10">
    <source>
        <dbReference type="Proteomes" id="UP000294555"/>
    </source>
</evidence>
<dbReference type="AlphaFoldDB" id="A0A4R1NFR3"/>
<proteinExistence type="inferred from homology"/>
<dbReference type="GO" id="GO:0005886">
    <property type="term" value="C:plasma membrane"/>
    <property type="evidence" value="ECO:0007669"/>
    <property type="project" value="UniProtKB-SubCell"/>
</dbReference>
<keyword evidence="10" id="KW-1185">Reference proteome</keyword>
<evidence type="ECO:0000256" key="2">
    <source>
        <dbReference type="ARBA" id="ARBA00022475"/>
    </source>
</evidence>
<keyword evidence="1 8" id="KW-0813">Transport</keyword>
<dbReference type="OrthoDB" id="9006207at2"/>
<evidence type="ECO:0000256" key="4">
    <source>
        <dbReference type="ARBA" id="ARBA00022692"/>
    </source>
</evidence>
<organism evidence="9 10">
    <name type="scientific">Sodalis ligni</name>
    <dbReference type="NCBI Taxonomy" id="2697027"/>
    <lineage>
        <taxon>Bacteria</taxon>
        <taxon>Pseudomonadati</taxon>
        <taxon>Pseudomonadota</taxon>
        <taxon>Gammaproteobacteria</taxon>
        <taxon>Enterobacterales</taxon>
        <taxon>Bruguierivoracaceae</taxon>
        <taxon>Sodalis</taxon>
    </lineage>
</organism>
<comment type="function">
    <text evidence="8">Exports L-alanine.</text>
</comment>
<dbReference type="GO" id="GO:0034639">
    <property type="term" value="F:L-amino acid efflux transmembrane transporter activity"/>
    <property type="evidence" value="ECO:0007669"/>
    <property type="project" value="UniProtKB-UniRule"/>
</dbReference>
<keyword evidence="4 8" id="KW-0812">Transmembrane</keyword>
<gene>
    <name evidence="8" type="primary">alaE</name>
    <name evidence="9" type="ORF">EZJ58_4769</name>
</gene>
<dbReference type="Proteomes" id="UP000294555">
    <property type="component" value="Unassembled WGS sequence"/>
</dbReference>
<comment type="subcellular location">
    <subcellularLocation>
        <location evidence="8">Cell inner membrane</location>
        <topology evidence="8">Multi-pass membrane protein</topology>
    </subcellularLocation>
</comment>
<sequence length="147" mass="16307">MFSRSSRLRMAAADTFALVVYCFIAGMAIEILMSGMSVEQSLSSRLVSVPVNIAIAWPFGQYRDAALRLARRYGPDSFWTRNVADLLAYVSFQSPVYAVILWSVGADMQQMMTAVASNAVGSMILGVAYGYFLEYCRRLFHVAGYVN</sequence>
<dbReference type="HAMAP" id="MF_00914">
    <property type="entry name" value="L_Ala_exporter"/>
    <property type="match status" value="1"/>
</dbReference>
<evidence type="ECO:0000256" key="3">
    <source>
        <dbReference type="ARBA" id="ARBA00022519"/>
    </source>
</evidence>
<accession>A0A4R1NFR3</accession>
<feature type="transmembrane region" description="Helical" evidence="8">
    <location>
        <begin position="12"/>
        <end position="36"/>
    </location>
</feature>
<feature type="transmembrane region" description="Helical" evidence="8">
    <location>
        <begin position="111"/>
        <end position="132"/>
    </location>
</feature>
<comment type="caution">
    <text evidence="9">The sequence shown here is derived from an EMBL/GenBank/DDBJ whole genome shotgun (WGS) entry which is preliminary data.</text>
</comment>
<evidence type="ECO:0000256" key="7">
    <source>
        <dbReference type="ARBA" id="ARBA00023136"/>
    </source>
</evidence>
<keyword evidence="5 8" id="KW-0029">Amino-acid transport</keyword>
<keyword evidence="3 8" id="KW-0997">Cell inner membrane</keyword>
<dbReference type="InterPro" id="IPR010574">
    <property type="entry name" value="Ala_export_AlaE"/>
</dbReference>
<keyword evidence="6 8" id="KW-1133">Transmembrane helix</keyword>
<dbReference type="Pfam" id="PF06610">
    <property type="entry name" value="AlaE"/>
    <property type="match status" value="1"/>
</dbReference>